<accession>A0A7Y7B0C9</accession>
<proteinExistence type="predicted"/>
<comment type="caution">
    <text evidence="3">The sequence shown here is derived from an EMBL/GenBank/DDBJ whole genome shotgun (WGS) entry which is preliminary data.</text>
</comment>
<dbReference type="Proteomes" id="UP000587462">
    <property type="component" value="Unassembled WGS sequence"/>
</dbReference>
<protein>
    <recommendedName>
        <fullName evidence="5">Transmembrane protein</fullName>
    </recommendedName>
</protein>
<gene>
    <name evidence="3" type="ORF">HG542_03560</name>
</gene>
<keyword evidence="4" id="KW-1185">Reference proteome</keyword>
<feature type="transmembrane region" description="Helical" evidence="2">
    <location>
        <begin position="117"/>
        <end position="139"/>
    </location>
</feature>
<feature type="region of interest" description="Disordered" evidence="1">
    <location>
        <begin position="82"/>
        <end position="113"/>
    </location>
</feature>
<dbReference type="EMBL" id="JABBXF010000006">
    <property type="protein sequence ID" value="NVK76731.1"/>
    <property type="molecule type" value="Genomic_DNA"/>
</dbReference>
<evidence type="ECO:0000313" key="4">
    <source>
        <dbReference type="Proteomes" id="UP000587462"/>
    </source>
</evidence>
<evidence type="ECO:0000313" key="3">
    <source>
        <dbReference type="EMBL" id="NVK76731.1"/>
    </source>
</evidence>
<evidence type="ECO:0008006" key="5">
    <source>
        <dbReference type="Google" id="ProtNLM"/>
    </source>
</evidence>
<keyword evidence="2" id="KW-1133">Transmembrane helix</keyword>
<evidence type="ECO:0000256" key="2">
    <source>
        <dbReference type="SAM" id="Phobius"/>
    </source>
</evidence>
<name>A0A7Y7B0C9_STRMO</name>
<evidence type="ECO:0000256" key="1">
    <source>
        <dbReference type="SAM" id="MobiDB-lite"/>
    </source>
</evidence>
<dbReference type="AlphaFoldDB" id="A0A7Y7B0C9"/>
<sequence>MHMNSVPHLLAEDRPDFERILDQALRTAAHDPELNALAAATGRRLTAEQLRTMAIGAMAAISACAMAEYQDLIEARRALRDRAPSGRPQPVGGPVPAGEDAAPPAGPPPEESPGAGAAAVLVVLAPVLAGIAAILFLAIGYVLRTAGSDAPVAGSMITIGWWFGGLTAVGVLAATTGILLTALRNGAPTEDDDRRRELAEQADRAREAWRGALLERGIRPFLKEAQANATAPAPRSPSVPPARNGHSRTPHLGYTRPGFTSPDEDHTTPTRPRFTSPDFTGPDFGRPDRRRE</sequence>
<keyword evidence="2" id="KW-0812">Transmembrane</keyword>
<feature type="compositionally biased region" description="Low complexity" evidence="1">
    <location>
        <begin position="90"/>
        <end position="103"/>
    </location>
</feature>
<dbReference type="RefSeq" id="WP_171078528.1">
    <property type="nucleotide sequence ID" value="NZ_JABBXF010000006.1"/>
</dbReference>
<organism evidence="3 4">
    <name type="scientific">Streptomyces morookaense</name>
    <name type="common">Streptoverticillium morookaense</name>
    <dbReference type="NCBI Taxonomy" id="1970"/>
    <lineage>
        <taxon>Bacteria</taxon>
        <taxon>Bacillati</taxon>
        <taxon>Actinomycetota</taxon>
        <taxon>Actinomycetes</taxon>
        <taxon>Kitasatosporales</taxon>
        <taxon>Streptomycetaceae</taxon>
        <taxon>Streptomyces</taxon>
    </lineage>
</organism>
<keyword evidence="2" id="KW-0472">Membrane</keyword>
<feature type="transmembrane region" description="Helical" evidence="2">
    <location>
        <begin position="159"/>
        <end position="180"/>
    </location>
</feature>
<reference evidence="3 4" key="1">
    <citation type="submission" date="2020-04" db="EMBL/GenBank/DDBJ databases">
        <title>Draft Genome Sequence of Streptomyces morookaense DSM 40503, an 8-azaguanine-producing strain.</title>
        <authorList>
            <person name="Qi J."/>
            <person name="Gao J.-M."/>
        </authorList>
    </citation>
    <scope>NUCLEOTIDE SEQUENCE [LARGE SCALE GENOMIC DNA]</scope>
    <source>
        <strain evidence="3 4">DSM 40503</strain>
    </source>
</reference>
<feature type="region of interest" description="Disordered" evidence="1">
    <location>
        <begin position="226"/>
        <end position="292"/>
    </location>
</feature>